<reference evidence="2 3" key="1">
    <citation type="submission" date="2021-01" db="EMBL/GenBank/DDBJ databases">
        <title>WGS of actinomycetes isolated from Thailand.</title>
        <authorList>
            <person name="Thawai C."/>
        </authorList>
    </citation>
    <scope>NUCLEOTIDE SEQUENCE [LARGE SCALE GENOMIC DNA]</scope>
    <source>
        <strain evidence="2 3">LPG 2</strain>
    </source>
</reference>
<feature type="signal peptide" evidence="1">
    <location>
        <begin position="1"/>
        <end position="25"/>
    </location>
</feature>
<dbReference type="PROSITE" id="PS51257">
    <property type="entry name" value="PROKAR_LIPOPROTEIN"/>
    <property type="match status" value="1"/>
</dbReference>
<comment type="caution">
    <text evidence="2">The sequence shown here is derived from an EMBL/GenBank/DDBJ whole genome shotgun (WGS) entry which is preliminary data.</text>
</comment>
<proteinExistence type="predicted"/>
<keyword evidence="3" id="KW-1185">Reference proteome</keyword>
<accession>A0ABS1MAP3</accession>
<dbReference type="RefSeq" id="WP_201949969.1">
    <property type="nucleotide sequence ID" value="NZ_JAERRJ010000008.1"/>
</dbReference>
<gene>
    <name evidence="2" type="ORF">JK358_22710</name>
</gene>
<dbReference type="Proteomes" id="UP000602198">
    <property type="component" value="Unassembled WGS sequence"/>
</dbReference>
<dbReference type="EMBL" id="JAERRJ010000008">
    <property type="protein sequence ID" value="MBL1077215.1"/>
    <property type="molecule type" value="Genomic_DNA"/>
</dbReference>
<evidence type="ECO:0000256" key="1">
    <source>
        <dbReference type="SAM" id="SignalP"/>
    </source>
</evidence>
<evidence type="ECO:0008006" key="4">
    <source>
        <dbReference type="Google" id="ProtNLM"/>
    </source>
</evidence>
<organism evidence="2 3">
    <name type="scientific">Nocardia acididurans</name>
    <dbReference type="NCBI Taxonomy" id="2802282"/>
    <lineage>
        <taxon>Bacteria</taxon>
        <taxon>Bacillati</taxon>
        <taxon>Actinomycetota</taxon>
        <taxon>Actinomycetes</taxon>
        <taxon>Mycobacteriales</taxon>
        <taxon>Nocardiaceae</taxon>
        <taxon>Nocardia</taxon>
    </lineage>
</organism>
<sequence>MRRGRGLRVLACLVVLGATSGCVGAVDRADFEHEIRTRGGGLVSELPRAAITALSDRIGATDLEANLILLTAPNSTQFRLVLNNQPDQVTRFLSGGDPLTAREPTVRLRVRPPDRSRQLDDYSFTLGDLGSPRPVRVSALDDLDGENFAVSEVPGLSRIEDIVDTALARSEIPDGQVTVLVVSRFEREIRIVANIVSPRSEVVAEFDRTGAFLRAQQV</sequence>
<protein>
    <recommendedName>
        <fullName evidence="4">Lipoprotein</fullName>
    </recommendedName>
</protein>
<evidence type="ECO:0000313" key="2">
    <source>
        <dbReference type="EMBL" id="MBL1077215.1"/>
    </source>
</evidence>
<feature type="chain" id="PRO_5045048046" description="Lipoprotein" evidence="1">
    <location>
        <begin position="26"/>
        <end position="218"/>
    </location>
</feature>
<keyword evidence="1" id="KW-0732">Signal</keyword>
<evidence type="ECO:0000313" key="3">
    <source>
        <dbReference type="Proteomes" id="UP000602198"/>
    </source>
</evidence>
<name>A0ABS1MAP3_9NOCA</name>